<dbReference type="PANTHER" id="PTHR34660:SF3">
    <property type="entry name" value="RRM DOMAIN-CONTAINING PROTEIN"/>
    <property type="match status" value="1"/>
</dbReference>
<name>A0A8S0TFA2_OLEEU</name>
<dbReference type="AlphaFoldDB" id="A0A8S0TFA2"/>
<feature type="compositionally biased region" description="Pro residues" evidence="1">
    <location>
        <begin position="1"/>
        <end position="11"/>
    </location>
</feature>
<feature type="compositionally biased region" description="Basic and acidic residues" evidence="1">
    <location>
        <begin position="81"/>
        <end position="93"/>
    </location>
</feature>
<feature type="compositionally biased region" description="Basic and acidic residues" evidence="1">
    <location>
        <begin position="101"/>
        <end position="123"/>
    </location>
</feature>
<feature type="compositionally biased region" description="Basic and acidic residues" evidence="1">
    <location>
        <begin position="240"/>
        <end position="282"/>
    </location>
</feature>
<gene>
    <name evidence="2" type="ORF">OLEA9_A026205</name>
</gene>
<feature type="compositionally biased region" description="Basic and acidic residues" evidence="1">
    <location>
        <begin position="300"/>
        <end position="317"/>
    </location>
</feature>
<dbReference type="Gramene" id="OE9A026205T5">
    <property type="protein sequence ID" value="OE9A026205C5"/>
    <property type="gene ID" value="OE9A026205"/>
</dbReference>
<accession>A0A8S0TFA2</accession>
<feature type="compositionally biased region" description="Basic and acidic residues" evidence="1">
    <location>
        <begin position="39"/>
        <end position="72"/>
    </location>
</feature>
<reference evidence="2 3" key="1">
    <citation type="submission" date="2019-12" db="EMBL/GenBank/DDBJ databases">
        <authorList>
            <person name="Alioto T."/>
            <person name="Alioto T."/>
            <person name="Gomez Garrido J."/>
        </authorList>
    </citation>
    <scope>NUCLEOTIDE SEQUENCE [LARGE SCALE GENOMIC DNA]</scope>
</reference>
<evidence type="ECO:0000313" key="3">
    <source>
        <dbReference type="Proteomes" id="UP000594638"/>
    </source>
</evidence>
<sequence>MSRCFPFPPPGYEREHRPEDFNSLNEEKHKEKKHKKEKKDKERREGKDKKGKERSDEKHREKKDRKEKYKDKKEKHRDKKKDREKDREKKSISDESTVVGKLEESSGEKLHSEGHNKIKSSFTREAKHATHFLDQNGGKLIQNSLLQGSEESKFVQELDRRIRDDEKGAESQLLNRISGISKRDQGATSRAGNRDSSGVLAGDKGKNKDKRVDSRKVDLQEFREEFSANMVQKNAGMAKSKVEAMPKPMEEHKDSRLEDKERSKEKSDDSQGDKHKGKDRDKKVHGKDKARKKEKKKEKRREEKEKGIIENKKSEQDRSNYVGRNDLVGVTSNTSTHLLMDINGNAVDEGNIRKIEDANVNGFLHESEVRPNKLQRLTPHQLTENERNLEACQNPNVSASYKQMPPYDICSDNEDQRMTVTLEAHELCPSKPKPTTATTPIDQNVETSKKSVHLDSKFPNEVLRLPKMENLIAEASRRPPHPDFKYLSEILTVPKMEELQIDDQEWLFYKKDPPSKKPMVGFCGVREDLSVWSEAMYIESAEVYALPYVIPY</sequence>
<proteinExistence type="predicted"/>
<protein>
    <submittedName>
        <fullName evidence="2">Uncharacterized protein</fullName>
    </submittedName>
</protein>
<comment type="caution">
    <text evidence="2">The sequence shown here is derived from an EMBL/GenBank/DDBJ whole genome shotgun (WGS) entry which is preliminary data.</text>
</comment>
<feature type="compositionally biased region" description="Basic and acidic residues" evidence="1">
    <location>
        <begin position="12"/>
        <end position="29"/>
    </location>
</feature>
<feature type="region of interest" description="Disordered" evidence="1">
    <location>
        <begin position="1"/>
        <end position="123"/>
    </location>
</feature>
<dbReference type="EMBL" id="CACTIH010005815">
    <property type="protein sequence ID" value="CAA3002179.1"/>
    <property type="molecule type" value="Genomic_DNA"/>
</dbReference>
<feature type="region of interest" description="Disordered" evidence="1">
    <location>
        <begin position="164"/>
        <end position="317"/>
    </location>
</feature>
<organism evidence="2 3">
    <name type="scientific">Olea europaea subsp. europaea</name>
    <dbReference type="NCBI Taxonomy" id="158383"/>
    <lineage>
        <taxon>Eukaryota</taxon>
        <taxon>Viridiplantae</taxon>
        <taxon>Streptophyta</taxon>
        <taxon>Embryophyta</taxon>
        <taxon>Tracheophyta</taxon>
        <taxon>Spermatophyta</taxon>
        <taxon>Magnoliopsida</taxon>
        <taxon>eudicotyledons</taxon>
        <taxon>Gunneridae</taxon>
        <taxon>Pentapetalae</taxon>
        <taxon>asterids</taxon>
        <taxon>lamiids</taxon>
        <taxon>Lamiales</taxon>
        <taxon>Oleaceae</taxon>
        <taxon>Oleeae</taxon>
        <taxon>Olea</taxon>
    </lineage>
</organism>
<dbReference type="Proteomes" id="UP000594638">
    <property type="component" value="Unassembled WGS sequence"/>
</dbReference>
<feature type="compositionally biased region" description="Polar residues" evidence="1">
    <location>
        <begin position="186"/>
        <end position="196"/>
    </location>
</feature>
<dbReference type="Gramene" id="OE9A026205T1">
    <property type="protein sequence ID" value="OE9A026205C1"/>
    <property type="gene ID" value="OE9A026205"/>
</dbReference>
<dbReference type="PANTHER" id="PTHR34660">
    <property type="entry name" value="MYB-LIKE PROTEIN X"/>
    <property type="match status" value="1"/>
</dbReference>
<evidence type="ECO:0000313" key="2">
    <source>
        <dbReference type="EMBL" id="CAA3002179.1"/>
    </source>
</evidence>
<feature type="compositionally biased region" description="Basic residues" evidence="1">
    <location>
        <begin position="283"/>
        <end position="299"/>
    </location>
</feature>
<dbReference type="OrthoDB" id="1913135at2759"/>
<dbReference type="Gramene" id="OE9A026205T4">
    <property type="protein sequence ID" value="OE9A026205C4"/>
    <property type="gene ID" value="OE9A026205"/>
</dbReference>
<feature type="compositionally biased region" description="Basic and acidic residues" evidence="1">
    <location>
        <begin position="203"/>
        <end position="226"/>
    </location>
</feature>
<keyword evidence="3" id="KW-1185">Reference proteome</keyword>
<dbReference type="Gramene" id="OE9A026205T7">
    <property type="protein sequence ID" value="OE9A026205C7"/>
    <property type="gene ID" value="OE9A026205"/>
</dbReference>
<evidence type="ECO:0000256" key="1">
    <source>
        <dbReference type="SAM" id="MobiDB-lite"/>
    </source>
</evidence>
<dbReference type="Gramene" id="OE9A026205T6">
    <property type="protein sequence ID" value="OE9A026205C6"/>
    <property type="gene ID" value="OE9A026205"/>
</dbReference>
<dbReference type="Gramene" id="OE9A026205T9">
    <property type="protein sequence ID" value="OE9A026205C9"/>
    <property type="gene ID" value="OE9A026205"/>
</dbReference>